<dbReference type="GO" id="GO:0004866">
    <property type="term" value="F:endopeptidase inhibitor activity"/>
    <property type="evidence" value="ECO:0007669"/>
    <property type="project" value="InterPro"/>
</dbReference>
<dbReference type="SMART" id="SM01360">
    <property type="entry name" value="A2M"/>
    <property type="match status" value="1"/>
</dbReference>
<gene>
    <name evidence="2" type="ORF">EZS27_001814</name>
</gene>
<dbReference type="Pfam" id="PF00207">
    <property type="entry name" value="A2M"/>
    <property type="match status" value="1"/>
</dbReference>
<accession>A0A5J4SX75</accession>
<dbReference type="PANTHER" id="PTHR40094:SF1">
    <property type="entry name" value="UBIQUITIN DOMAIN-CONTAINING PROTEIN"/>
    <property type="match status" value="1"/>
</dbReference>
<dbReference type="PANTHER" id="PTHR40094">
    <property type="entry name" value="ALPHA-2-MACROGLOBULIN HOMOLOG"/>
    <property type="match status" value="1"/>
</dbReference>
<dbReference type="InterPro" id="IPR001599">
    <property type="entry name" value="Macroglobln_a2"/>
</dbReference>
<proteinExistence type="predicted"/>
<dbReference type="EMBL" id="SNRY01000022">
    <property type="protein sequence ID" value="KAA6350826.1"/>
    <property type="molecule type" value="Genomic_DNA"/>
</dbReference>
<name>A0A5J4SX75_9ZZZZ</name>
<evidence type="ECO:0000259" key="1">
    <source>
        <dbReference type="SMART" id="SM01360"/>
    </source>
</evidence>
<dbReference type="Gene3D" id="2.60.40.1930">
    <property type="match status" value="1"/>
</dbReference>
<reference evidence="2" key="1">
    <citation type="submission" date="2019-03" db="EMBL/GenBank/DDBJ databases">
        <title>Single cell metagenomics reveals metabolic interactions within the superorganism composed of flagellate Streblomastix strix and complex community of Bacteroidetes bacteria on its surface.</title>
        <authorList>
            <person name="Treitli S.C."/>
            <person name="Kolisko M."/>
            <person name="Husnik F."/>
            <person name="Keeling P."/>
            <person name="Hampl V."/>
        </authorList>
    </citation>
    <scope>NUCLEOTIDE SEQUENCE</scope>
    <source>
        <strain evidence="2">STM</strain>
    </source>
</reference>
<feature type="domain" description="Alpha-2-macroglobulin" evidence="1">
    <location>
        <begin position="1121"/>
        <end position="1211"/>
    </location>
</feature>
<dbReference type="InterPro" id="IPR002890">
    <property type="entry name" value="MG2"/>
</dbReference>
<sequence>MVMRKIVILLFLCLFGGWTLPSQAQSFDKLWKQVEQTEKQGLPQTVIKLIDNIFREAEAEKNSPQMLKAYIWQAEYQKSLTPDSFYVHLADMEHWANTAPVSIDRSILHSLVAGIYADYVYYNSWQLRNNKKIVDDEQLTDIREWSGNMFVQKVLEHTRMALKDSLQLLDTSTKTYIPFVVTNKTSDYYGHDMYHLLTLRGTNALSRVLWDKDSATAEAYSLFHAMIDAYRKRNNQDAVLLATLDSLNWNRNNDISEKVLNKLIAGNESREICAEAYLIKAQQANNKRKYTEALQICDEAITKYSKYERINALKSLKHDILKPALSISSPRKTYSGAKLDLKINHRNLSSFTVEYYKVNLSATSPLLNKQPDKSFYRKYCGKVDSQHLSLSPSSDYSFQDTVITIKAPSKGVYLMRITPPDGKVEASGRFLFITDLQVLIRALPDNQCEIAVLDAESGKPVSDALIRLFTETKGDFVEMKTLPADNNGKAQFSWTTPPDTYRYFTAEKGDDTAMPFQNIYKVNNSGDEKSVSRMLLLTDRSLYRPGQTVYVKGIAYYSQVDTANVVTEKDYTLTLTDGNNREIGKREVRTNDFGSFTAEFVLPFGGLNGEYYLKTEQGAGINIRVEEYKRPTFDIVFAPQESTYRLGDSLQVKGTIKTYSGVPLKEVPVKYTFTRRSFTWLMFRRDETLLASGTVAPDEAGEFSIPVHLQADTNDGFYIYGIEVAATNAAGETQTSTTSIAAGSRSLLLSAKIEKKICKEQPGNAIFLATNLIRKPVNTEVEYKLFPVITGKEYTADSHPIHSGTFTTNTEMSLSTWQYLPSGAYKLTLSAQDEQGRKADYEQEITLFSINDTRPPVKAEIWYHPVHTEFNASQPASFVFGTSEKDAYILTDVFCGNKRLESKILQLSDTLVHFNYPYKEDYDKGLDISFAFVKESKFYQQEVHLTKKVPEKELKITREVFRDKLLPGQKEEWKFTVKTPQGLPAIAEMLALMYDASLDKIWKNNRTFHVDYPLWLPSIWSPGYMRYNDNYCSFWFPSAKLTIPRLAYDALQTTPLDVVVGYGGKASRSGIIAFGTNNALNGEIIVVGSGKMKKSAIVDSIEKETLLPDASYDLRTNFSETAFFYPQLRTNEHGEITFSFTVPESLTRWNFQGYAHTKGMWTGTIESETVTSKDFMLTPNLPRFVRTGDKTSVSAAITNLTGKNLVGTVIFTLFDPVTEKVITVQKQTFAAEAGKAEGVNFLFAADDKYDILGCRIIAEAGGFSDGEQHLLLVLSNKEHIVETLAMPVRGKEKKEFSLESLFNKNSKTATNRRLTIEFSGNPAWYAVQALPALSLPMGDNAISWATVYYANTLAAYIINANPRIKMVFDSWKLQGGTKETFLSNLQKNQDVKNILLEESPWLAEAISETEQMQRIVTLFDLNNIQNTTTTALVKLGDLQHSDGAWSWYKGMEGSRHVTEFVVQTLVRLSELTGKPLDENVQNMLQSAFGFLHKEIVKEYRYILQEEEKGNKYLNIPDFALQYLYLIAVSGETLPKGDAQKAYTYFFEKASKSYSLQPLSEKALLAVIFQKVGRIKEAEALIASLKEHAVQRDEQGMFFAFNESPYSWKEMKVPFHVSVMEAFDMAGDSLSVEEMKLWLLKQKQTQQWNSPIATVDAVYALLYRNNNLLENRGDVQITLGNKIIKTVSPDETRLSGLGYVKEIITAPDVFNQKKITVEKHDAGIAWGAVYAQYKEDIDKITRQGKELQADKRLYVEKVVNGAKQLQPVIPKTKLAVGDKVISRITIHLDRPMDFVQLKDQYGACFEPIETLSGYRRSNGVNYYVAVKNASVNFFFDTLNKGVYVLEYAYRVSRPGVYEMGLAVVQSAYTPEYSGHSGSMRVEIE</sequence>
<dbReference type="Pfam" id="PF01835">
    <property type="entry name" value="MG2"/>
    <property type="match status" value="1"/>
</dbReference>
<organism evidence="2">
    <name type="scientific">termite gut metagenome</name>
    <dbReference type="NCBI Taxonomy" id="433724"/>
    <lineage>
        <taxon>unclassified sequences</taxon>
        <taxon>metagenomes</taxon>
        <taxon>organismal metagenomes</taxon>
    </lineage>
</organism>
<dbReference type="InterPro" id="IPR008930">
    <property type="entry name" value="Terpenoid_cyclase/PrenylTrfase"/>
</dbReference>
<comment type="caution">
    <text evidence="2">The sequence shown here is derived from an EMBL/GenBank/DDBJ whole genome shotgun (WGS) entry which is preliminary data.</text>
</comment>
<dbReference type="Gene3D" id="1.50.10.20">
    <property type="match status" value="1"/>
</dbReference>
<dbReference type="Pfam" id="PF17973">
    <property type="entry name" value="bMG10"/>
    <property type="match status" value="1"/>
</dbReference>
<evidence type="ECO:0000313" key="2">
    <source>
        <dbReference type="EMBL" id="KAA6350826.1"/>
    </source>
</evidence>
<dbReference type="SUPFAM" id="SSF48239">
    <property type="entry name" value="Terpenoid cyclases/Protein prenyltransferases"/>
    <property type="match status" value="1"/>
</dbReference>
<dbReference type="InterPro" id="IPR041246">
    <property type="entry name" value="Bact_MG10"/>
</dbReference>
<dbReference type="InterPro" id="IPR051802">
    <property type="entry name" value="YfhM-like"/>
</dbReference>
<protein>
    <recommendedName>
        <fullName evidence="1">Alpha-2-macroglobulin domain-containing protein</fullName>
    </recommendedName>
</protein>